<dbReference type="EMBL" id="BRYA01000536">
    <property type="protein sequence ID" value="GMI21829.1"/>
    <property type="molecule type" value="Genomic_DNA"/>
</dbReference>
<feature type="transmembrane region" description="Helical" evidence="1">
    <location>
        <begin position="190"/>
        <end position="211"/>
    </location>
</feature>
<sequence>MMIVPEPSGRDPTSADQTIKGTPEEYAKALNYHRDGVLTSMDVIDSAYYLGLRVTPAELASILKELKNYKNLADLPSSAPTSSSPPSCPTTIRVFQLSPSDIMEQIPGNIRLITKNCLPLAQHIIERAILSVLSLTAISTRRYVAVRHKYDPLDILKVTFAFQLVVSIIDVGLLTLPGAMALGIHGNEPLILDILLSCRIMSVVMNVGTFIREAVWFSRREKTVEDELFRFKNRSYFCNVRTQRGKMSAFEFVKDLAVQAQDDELIDGTLHRPSLFEGLYHGRFPDRRGSLQADLTSKISRHESAVDKKYGIVNLLTRGILTISFSAALVAAIIKGFVEGGGMDMSEDVQSAVMAQLVCASIFILIVGTAYAAGFIGEAVKDFHRHERVLLKFMQSVGHLNDAEISAKGHPELMNIANTDIQYIIKETSGDLQAIFTIYDLIHEYIKLRTNFHSGFLSGMILSDVAAAVLFLVSASFEEVNLGPVATNLLFVFALVSAVLLIAIARPLVRSSFLIHDDWLDFLVRHQLFLLSELASPTNAHALSETERQTYREQVQQLDSKIQQMRVQPARIKVLGVEATMGSLVRVLSAVGGSLLSGLMRQAADTEN</sequence>
<comment type="caution">
    <text evidence="2">The sequence shown here is derived from an EMBL/GenBank/DDBJ whole genome shotgun (WGS) entry which is preliminary data.</text>
</comment>
<evidence type="ECO:0000313" key="3">
    <source>
        <dbReference type="Proteomes" id="UP001165065"/>
    </source>
</evidence>
<dbReference type="Proteomes" id="UP001165065">
    <property type="component" value="Unassembled WGS sequence"/>
</dbReference>
<name>A0A9W7FXV3_9STRA</name>
<dbReference type="OrthoDB" id="206487at2759"/>
<keyword evidence="1" id="KW-0472">Membrane</keyword>
<feature type="transmembrane region" description="Helical" evidence="1">
    <location>
        <begin position="158"/>
        <end position="184"/>
    </location>
</feature>
<feature type="transmembrane region" description="Helical" evidence="1">
    <location>
        <begin position="456"/>
        <end position="477"/>
    </location>
</feature>
<gene>
    <name evidence="2" type="ORF">TrCOL_g7301</name>
</gene>
<keyword evidence="1" id="KW-0812">Transmembrane</keyword>
<evidence type="ECO:0000256" key="1">
    <source>
        <dbReference type="SAM" id="Phobius"/>
    </source>
</evidence>
<feature type="transmembrane region" description="Helical" evidence="1">
    <location>
        <begin position="315"/>
        <end position="334"/>
    </location>
</feature>
<protein>
    <submittedName>
        <fullName evidence="2">Uncharacterized protein</fullName>
    </submittedName>
</protein>
<dbReference type="AlphaFoldDB" id="A0A9W7FXV3"/>
<feature type="transmembrane region" description="Helical" evidence="1">
    <location>
        <begin position="489"/>
        <end position="509"/>
    </location>
</feature>
<proteinExistence type="predicted"/>
<accession>A0A9W7FXV3</accession>
<keyword evidence="1" id="KW-1133">Transmembrane helix</keyword>
<feature type="transmembrane region" description="Helical" evidence="1">
    <location>
        <begin position="354"/>
        <end position="376"/>
    </location>
</feature>
<keyword evidence="3" id="KW-1185">Reference proteome</keyword>
<reference evidence="3" key="1">
    <citation type="journal article" date="2023" name="Commun. Biol.">
        <title>Genome analysis of Parmales, the sister group of diatoms, reveals the evolutionary specialization of diatoms from phago-mixotrophs to photoautotrophs.</title>
        <authorList>
            <person name="Ban H."/>
            <person name="Sato S."/>
            <person name="Yoshikawa S."/>
            <person name="Yamada K."/>
            <person name="Nakamura Y."/>
            <person name="Ichinomiya M."/>
            <person name="Sato N."/>
            <person name="Blanc-Mathieu R."/>
            <person name="Endo H."/>
            <person name="Kuwata A."/>
            <person name="Ogata H."/>
        </authorList>
    </citation>
    <scope>NUCLEOTIDE SEQUENCE [LARGE SCALE GENOMIC DNA]</scope>
</reference>
<evidence type="ECO:0000313" key="2">
    <source>
        <dbReference type="EMBL" id="GMI21829.1"/>
    </source>
</evidence>
<organism evidence="2 3">
    <name type="scientific">Triparma columacea</name>
    <dbReference type="NCBI Taxonomy" id="722753"/>
    <lineage>
        <taxon>Eukaryota</taxon>
        <taxon>Sar</taxon>
        <taxon>Stramenopiles</taxon>
        <taxon>Ochrophyta</taxon>
        <taxon>Bolidophyceae</taxon>
        <taxon>Parmales</taxon>
        <taxon>Triparmaceae</taxon>
        <taxon>Triparma</taxon>
    </lineage>
</organism>